<proteinExistence type="predicted"/>
<sequence length="199" mass="21502">MTKPMTAITLTATSSSGVAVPCAGREDRVEAELARLASLDLAGLQRQWRRVLGRPAPEHLNRPLLHGILAYRAQAAAFGDLDRETARQLNRLARGETDRRGEHHDASGASATDAIPLPSAPASRPGTVLVREWRGELQQVTVLEQGFAWNGTDYDSLSKVARAITGTNWNGPRFFGLRGKATGTESAKVRAVQDQGIAR</sequence>
<organism evidence="2 3">
    <name type="scientific">Methylobacterium marchantiae</name>
    <dbReference type="NCBI Taxonomy" id="600331"/>
    <lineage>
        <taxon>Bacteria</taxon>
        <taxon>Pseudomonadati</taxon>
        <taxon>Pseudomonadota</taxon>
        <taxon>Alphaproteobacteria</taxon>
        <taxon>Hyphomicrobiales</taxon>
        <taxon>Methylobacteriaceae</taxon>
        <taxon>Methylobacterium</taxon>
    </lineage>
</organism>
<dbReference type="EMBL" id="JBHTND010000013">
    <property type="protein sequence ID" value="MFD1302114.1"/>
    <property type="molecule type" value="Genomic_DNA"/>
</dbReference>
<feature type="region of interest" description="Disordered" evidence="1">
    <location>
        <begin position="92"/>
        <end position="122"/>
    </location>
</feature>
<name>A0ABW3WXN5_9HYPH</name>
<dbReference type="RefSeq" id="WP_238207730.1">
    <property type="nucleotide sequence ID" value="NZ_JBHTND010000013.1"/>
</dbReference>
<evidence type="ECO:0000313" key="2">
    <source>
        <dbReference type="EMBL" id="MFD1302114.1"/>
    </source>
</evidence>
<reference evidence="3" key="1">
    <citation type="journal article" date="2019" name="Int. J. Syst. Evol. Microbiol.">
        <title>The Global Catalogue of Microorganisms (GCM) 10K type strain sequencing project: providing services to taxonomists for standard genome sequencing and annotation.</title>
        <authorList>
            <consortium name="The Broad Institute Genomics Platform"/>
            <consortium name="The Broad Institute Genome Sequencing Center for Infectious Disease"/>
            <person name="Wu L."/>
            <person name="Ma J."/>
        </authorList>
    </citation>
    <scope>NUCLEOTIDE SEQUENCE [LARGE SCALE GENOMIC DNA]</scope>
    <source>
        <strain evidence="3">CCUG 56108</strain>
    </source>
</reference>
<gene>
    <name evidence="2" type="ORF">ACFQ4G_11070</name>
</gene>
<evidence type="ECO:0000313" key="3">
    <source>
        <dbReference type="Proteomes" id="UP001597176"/>
    </source>
</evidence>
<dbReference type="InterPro" id="IPR021322">
    <property type="entry name" value="DUF2924"/>
</dbReference>
<keyword evidence="3" id="KW-1185">Reference proteome</keyword>
<feature type="compositionally biased region" description="Basic and acidic residues" evidence="1">
    <location>
        <begin position="93"/>
        <end position="106"/>
    </location>
</feature>
<protein>
    <submittedName>
        <fullName evidence="2">DUF2924 domain-containing protein</fullName>
    </submittedName>
</protein>
<evidence type="ECO:0000256" key="1">
    <source>
        <dbReference type="SAM" id="MobiDB-lite"/>
    </source>
</evidence>
<dbReference type="Pfam" id="PF11149">
    <property type="entry name" value="DUF2924"/>
    <property type="match status" value="1"/>
</dbReference>
<dbReference type="Proteomes" id="UP001597176">
    <property type="component" value="Unassembled WGS sequence"/>
</dbReference>
<accession>A0ABW3WXN5</accession>
<comment type="caution">
    <text evidence="2">The sequence shown here is derived from an EMBL/GenBank/DDBJ whole genome shotgun (WGS) entry which is preliminary data.</text>
</comment>